<dbReference type="OrthoDB" id="7510023at2"/>
<keyword evidence="1" id="KW-0812">Transmembrane</keyword>
<organism evidence="2 3">
    <name type="scientific">Propylenella binzhouense</name>
    <dbReference type="NCBI Taxonomy" id="2555902"/>
    <lineage>
        <taxon>Bacteria</taxon>
        <taxon>Pseudomonadati</taxon>
        <taxon>Pseudomonadota</taxon>
        <taxon>Alphaproteobacteria</taxon>
        <taxon>Hyphomicrobiales</taxon>
        <taxon>Propylenellaceae</taxon>
        <taxon>Propylenella</taxon>
    </lineage>
</organism>
<dbReference type="Pfam" id="PF11003">
    <property type="entry name" value="DUF2842"/>
    <property type="match status" value="1"/>
</dbReference>
<dbReference type="AlphaFoldDB" id="A0A964T517"/>
<dbReference type="InterPro" id="IPR021265">
    <property type="entry name" value="DUF2842"/>
</dbReference>
<evidence type="ECO:0000256" key="1">
    <source>
        <dbReference type="SAM" id="Phobius"/>
    </source>
</evidence>
<feature type="transmembrane region" description="Helical" evidence="1">
    <location>
        <begin position="12"/>
        <end position="33"/>
    </location>
</feature>
<keyword evidence="3" id="KW-1185">Reference proteome</keyword>
<sequence>MRQRIRKLVGTLVLVAFVLLYALVVMTIAAAKLPGTSSWVQLAFFVVGGLVWVIPAAVLVWWMAKPDRPRP</sequence>
<dbReference type="Proteomes" id="UP000773614">
    <property type="component" value="Unassembled WGS sequence"/>
</dbReference>
<comment type="caution">
    <text evidence="2">The sequence shown here is derived from an EMBL/GenBank/DDBJ whole genome shotgun (WGS) entry which is preliminary data.</text>
</comment>
<dbReference type="EMBL" id="SPKJ01000039">
    <property type="protein sequence ID" value="MYZ48489.1"/>
    <property type="molecule type" value="Genomic_DNA"/>
</dbReference>
<protein>
    <submittedName>
        <fullName evidence="2">DUF2842 domain-containing protein</fullName>
    </submittedName>
</protein>
<evidence type="ECO:0000313" key="2">
    <source>
        <dbReference type="EMBL" id="MYZ48489.1"/>
    </source>
</evidence>
<feature type="transmembrane region" description="Helical" evidence="1">
    <location>
        <begin position="39"/>
        <end position="64"/>
    </location>
</feature>
<name>A0A964T517_9HYPH</name>
<reference evidence="2" key="1">
    <citation type="submission" date="2019-03" db="EMBL/GenBank/DDBJ databases">
        <title>Afifella sp. nov., isolated from activated sludge.</title>
        <authorList>
            <person name="Li Q."/>
            <person name="Liu Y."/>
        </authorList>
    </citation>
    <scope>NUCLEOTIDE SEQUENCE</scope>
    <source>
        <strain evidence="2">L72</strain>
    </source>
</reference>
<evidence type="ECO:0000313" key="3">
    <source>
        <dbReference type="Proteomes" id="UP000773614"/>
    </source>
</evidence>
<accession>A0A964T517</accession>
<keyword evidence="1" id="KW-0472">Membrane</keyword>
<gene>
    <name evidence="2" type="ORF">E4O86_12295</name>
</gene>
<dbReference type="RefSeq" id="WP_161140837.1">
    <property type="nucleotide sequence ID" value="NZ_SPKJ01000039.1"/>
</dbReference>
<proteinExistence type="predicted"/>
<keyword evidence="1" id="KW-1133">Transmembrane helix</keyword>